<dbReference type="InterPro" id="IPR018730">
    <property type="entry name" value="DUF2273"/>
</dbReference>
<dbReference type="AlphaFoldDB" id="E4KPX6"/>
<gene>
    <name evidence="2" type="ORF">HMPREF9257_1615</name>
</gene>
<organism evidence="2 3">
    <name type="scientific">Eremococcus coleocola ACS-139-V-Col8</name>
    <dbReference type="NCBI Taxonomy" id="908337"/>
    <lineage>
        <taxon>Bacteria</taxon>
        <taxon>Bacillati</taxon>
        <taxon>Bacillota</taxon>
        <taxon>Bacilli</taxon>
        <taxon>Lactobacillales</taxon>
        <taxon>Aerococcaceae</taxon>
        <taxon>Eremococcus</taxon>
    </lineage>
</organism>
<reference evidence="2 3" key="1">
    <citation type="submission" date="2010-10" db="EMBL/GenBank/DDBJ databases">
        <authorList>
            <person name="Durkin A.S."/>
            <person name="Madupu R."/>
            <person name="Torralba M."/>
            <person name="Gillis M."/>
            <person name="Methe B."/>
            <person name="Sutton G."/>
            <person name="Nelson K.E."/>
        </authorList>
    </citation>
    <scope>NUCLEOTIDE SEQUENCE [LARGE SCALE GENOMIC DNA]</scope>
    <source>
        <strain evidence="2 3">ACS-139-V-Col8</strain>
    </source>
</reference>
<dbReference type="Pfam" id="PF10031">
    <property type="entry name" value="DUF2273"/>
    <property type="match status" value="1"/>
</dbReference>
<dbReference type="RefSeq" id="WP_006418281.1">
    <property type="nucleotide sequence ID" value="NZ_AENN01000015.1"/>
</dbReference>
<evidence type="ECO:0000313" key="3">
    <source>
        <dbReference type="Proteomes" id="UP000005990"/>
    </source>
</evidence>
<feature type="transmembrane region" description="Helical" evidence="1">
    <location>
        <begin position="12"/>
        <end position="31"/>
    </location>
</feature>
<sequence length="60" mass="6978">MKDLKYLYQAHKFLVIFALVGFITALLFVTVGFFRTIFVFAFAALCGFIGHYLEKNGYFR</sequence>
<comment type="caution">
    <text evidence="2">The sequence shown here is derived from an EMBL/GenBank/DDBJ whole genome shotgun (WGS) entry which is preliminary data.</text>
</comment>
<dbReference type="STRING" id="908337.HMPREF9257_1615"/>
<evidence type="ECO:0000313" key="2">
    <source>
        <dbReference type="EMBL" id="EFR31078.1"/>
    </source>
</evidence>
<keyword evidence="1" id="KW-0472">Membrane</keyword>
<keyword evidence="1" id="KW-0812">Transmembrane</keyword>
<keyword evidence="1" id="KW-1133">Transmembrane helix</keyword>
<evidence type="ECO:0008006" key="4">
    <source>
        <dbReference type="Google" id="ProtNLM"/>
    </source>
</evidence>
<protein>
    <recommendedName>
        <fullName evidence="4">DUF2273 domain-containing protein</fullName>
    </recommendedName>
</protein>
<proteinExistence type="predicted"/>
<accession>E4KPX6</accession>
<dbReference type="Proteomes" id="UP000005990">
    <property type="component" value="Unassembled WGS sequence"/>
</dbReference>
<feature type="transmembrane region" description="Helical" evidence="1">
    <location>
        <begin position="37"/>
        <end position="53"/>
    </location>
</feature>
<keyword evidence="3" id="KW-1185">Reference proteome</keyword>
<evidence type="ECO:0000256" key="1">
    <source>
        <dbReference type="SAM" id="Phobius"/>
    </source>
</evidence>
<dbReference type="OrthoDB" id="1798631at2"/>
<dbReference type="EMBL" id="AENN01000015">
    <property type="protein sequence ID" value="EFR31078.1"/>
    <property type="molecule type" value="Genomic_DNA"/>
</dbReference>
<name>E4KPX6_9LACT</name>